<dbReference type="Gene3D" id="3.30.740.10">
    <property type="entry name" value="Protein Inhibitor Of Neuronal Nitric Oxide Synthase"/>
    <property type="match status" value="1"/>
</dbReference>
<protein>
    <submittedName>
        <fullName evidence="3">COMM domain-containing protein</fullName>
    </submittedName>
</protein>
<dbReference type="InterPro" id="IPR037177">
    <property type="entry name" value="DLC_sf"/>
</dbReference>
<evidence type="ECO:0000313" key="1">
    <source>
        <dbReference type="EMBL" id="VDO00934.1"/>
    </source>
</evidence>
<dbReference type="AlphaFoldDB" id="A0A0R3TDD7"/>
<reference evidence="3" key="1">
    <citation type="submission" date="2017-02" db="UniProtKB">
        <authorList>
            <consortium name="WormBaseParasite"/>
        </authorList>
    </citation>
    <scope>IDENTIFICATION</scope>
</reference>
<dbReference type="GO" id="GO:0030286">
    <property type="term" value="C:dynein complex"/>
    <property type="evidence" value="ECO:0007669"/>
    <property type="project" value="InterPro"/>
</dbReference>
<name>A0A0R3TDD7_RODNA</name>
<reference evidence="1 2" key="2">
    <citation type="submission" date="2018-11" db="EMBL/GenBank/DDBJ databases">
        <authorList>
            <consortium name="Pathogen Informatics"/>
        </authorList>
    </citation>
    <scope>NUCLEOTIDE SEQUENCE [LARGE SCALE GENOMIC DNA]</scope>
</reference>
<accession>A0A0R3TDD7</accession>
<dbReference type="EMBL" id="UZAE01004020">
    <property type="protein sequence ID" value="VDO00934.1"/>
    <property type="molecule type" value="Genomic_DNA"/>
</dbReference>
<dbReference type="Proteomes" id="UP000278807">
    <property type="component" value="Unassembled WGS sequence"/>
</dbReference>
<dbReference type="SMART" id="SM01375">
    <property type="entry name" value="Dynein_light"/>
    <property type="match status" value="1"/>
</dbReference>
<dbReference type="Pfam" id="PF01221">
    <property type="entry name" value="Dynein_light"/>
    <property type="match status" value="1"/>
</dbReference>
<gene>
    <name evidence="1" type="ORF">HNAJ_LOCUS5074</name>
</gene>
<dbReference type="OrthoDB" id="6250002at2759"/>
<dbReference type="GO" id="GO:0007017">
    <property type="term" value="P:microtubule-based process"/>
    <property type="evidence" value="ECO:0007669"/>
    <property type="project" value="InterPro"/>
</dbReference>
<sequence>MPQDEIVIIGKDMPSCMLDNVLAIIQSVFKSNAKSKESVHRVVRNASEMLSKRLKKLEDRDWQVAVVKGSVSSTCVHKPGRLLTAYYKPYTVLIWQSK</sequence>
<dbReference type="InterPro" id="IPR001372">
    <property type="entry name" value="Dynein_light_chain_typ-1/2"/>
</dbReference>
<evidence type="ECO:0000313" key="2">
    <source>
        <dbReference type="Proteomes" id="UP000278807"/>
    </source>
</evidence>
<dbReference type="SUPFAM" id="SSF54648">
    <property type="entry name" value="DLC"/>
    <property type="match status" value="1"/>
</dbReference>
<proteinExistence type="predicted"/>
<organism evidence="3">
    <name type="scientific">Rodentolepis nana</name>
    <name type="common">Dwarf tapeworm</name>
    <name type="synonym">Hymenolepis nana</name>
    <dbReference type="NCBI Taxonomy" id="102285"/>
    <lineage>
        <taxon>Eukaryota</taxon>
        <taxon>Metazoa</taxon>
        <taxon>Spiralia</taxon>
        <taxon>Lophotrochozoa</taxon>
        <taxon>Platyhelminthes</taxon>
        <taxon>Cestoda</taxon>
        <taxon>Eucestoda</taxon>
        <taxon>Cyclophyllidea</taxon>
        <taxon>Hymenolepididae</taxon>
        <taxon>Rodentolepis</taxon>
    </lineage>
</organism>
<keyword evidence="2" id="KW-1185">Reference proteome</keyword>
<dbReference type="WBParaSite" id="HNAJ_0000507601-mRNA-1">
    <property type="protein sequence ID" value="HNAJ_0000507601-mRNA-1"/>
    <property type="gene ID" value="HNAJ_0000507601"/>
</dbReference>
<evidence type="ECO:0000313" key="3">
    <source>
        <dbReference type="WBParaSite" id="HNAJ_0000507601-mRNA-1"/>
    </source>
</evidence>